<reference evidence="2" key="1">
    <citation type="submission" date="2021-06" db="EMBL/GenBank/DDBJ databases">
        <authorList>
            <person name="Hodson N. C."/>
            <person name="Mongue J. A."/>
            <person name="Jaron S. K."/>
        </authorList>
    </citation>
    <scope>NUCLEOTIDE SEQUENCE</scope>
</reference>
<evidence type="ECO:0000313" key="2">
    <source>
        <dbReference type="EMBL" id="CAG7815417.1"/>
    </source>
</evidence>
<gene>
    <name evidence="2" type="ORF">AFUS01_LOCUS26100</name>
</gene>
<evidence type="ECO:0000313" key="3">
    <source>
        <dbReference type="Proteomes" id="UP000708208"/>
    </source>
</evidence>
<accession>A0A8J2KLV4</accession>
<evidence type="ECO:0000256" key="1">
    <source>
        <dbReference type="SAM" id="Coils"/>
    </source>
</evidence>
<comment type="caution">
    <text evidence="2">The sequence shown here is derived from an EMBL/GenBank/DDBJ whole genome shotgun (WGS) entry which is preliminary data.</text>
</comment>
<dbReference type="EMBL" id="CAJVCH010343755">
    <property type="protein sequence ID" value="CAG7815417.1"/>
    <property type="molecule type" value="Genomic_DNA"/>
</dbReference>
<keyword evidence="1" id="KW-0175">Coiled coil</keyword>
<evidence type="ECO:0008006" key="4">
    <source>
        <dbReference type="Google" id="ProtNLM"/>
    </source>
</evidence>
<feature type="coiled-coil region" evidence="1">
    <location>
        <begin position="177"/>
        <end position="215"/>
    </location>
</feature>
<dbReference type="Proteomes" id="UP000708208">
    <property type="component" value="Unassembled WGS sequence"/>
</dbReference>
<keyword evidence="3" id="KW-1185">Reference proteome</keyword>
<name>A0A8J2KLV4_9HEXA</name>
<sequence length="255" mass="29246">CLLFTSKMAAITILEIREKGKTFIRDSKTNPADEDFQEFLKELVVHIMSHLVTKCIGNEEVSGKSFKTAVKQWADLCKNSNFPVAETIGEATTRLQNDQASTMAIETFRMKCTRILNSDNSGMRDDEFRKTYKPLLKEVIETYKSSRSLGNADLVADYVSRLTEKCELYFEEHCLPLNAANWKIKEQKLSLEEERKKLEQARIEAENKFNKWQAAFRMAELLSTTINKGFDVAIAARNANNIINLKPLMDIIFKK</sequence>
<protein>
    <recommendedName>
        <fullName evidence="4">Guanylate-binding protein/Atlastin C-terminal domain-containing protein</fullName>
    </recommendedName>
</protein>
<organism evidence="2 3">
    <name type="scientific">Allacma fusca</name>
    <dbReference type="NCBI Taxonomy" id="39272"/>
    <lineage>
        <taxon>Eukaryota</taxon>
        <taxon>Metazoa</taxon>
        <taxon>Ecdysozoa</taxon>
        <taxon>Arthropoda</taxon>
        <taxon>Hexapoda</taxon>
        <taxon>Collembola</taxon>
        <taxon>Symphypleona</taxon>
        <taxon>Sminthuridae</taxon>
        <taxon>Allacma</taxon>
    </lineage>
</organism>
<dbReference type="AlphaFoldDB" id="A0A8J2KLV4"/>
<proteinExistence type="predicted"/>
<feature type="non-terminal residue" evidence="2">
    <location>
        <position position="255"/>
    </location>
</feature>